<evidence type="ECO:0000256" key="3">
    <source>
        <dbReference type="SAM" id="Phobius"/>
    </source>
</evidence>
<keyword evidence="3" id="KW-1133">Transmembrane helix</keyword>
<evidence type="ECO:0000259" key="4">
    <source>
        <dbReference type="Pfam" id="PF05569"/>
    </source>
</evidence>
<evidence type="ECO:0000313" key="5">
    <source>
        <dbReference type="EMBL" id="QDO92476.1"/>
    </source>
</evidence>
<dbReference type="PANTHER" id="PTHR34978:SF3">
    <property type="entry name" value="SLR0241 PROTEIN"/>
    <property type="match status" value="1"/>
</dbReference>
<dbReference type="Gene3D" id="2.170.130.10">
    <property type="entry name" value="TonB-dependent receptor, plug domain"/>
    <property type="match status" value="1"/>
</dbReference>
<gene>
    <name evidence="5" type="ORF">FNB79_00220</name>
</gene>
<organism evidence="5 6">
    <name type="scientific">Formosa sediminum</name>
    <dbReference type="NCBI Taxonomy" id="2594004"/>
    <lineage>
        <taxon>Bacteria</taxon>
        <taxon>Pseudomonadati</taxon>
        <taxon>Bacteroidota</taxon>
        <taxon>Flavobacteriia</taxon>
        <taxon>Flavobacteriales</taxon>
        <taxon>Flavobacteriaceae</taxon>
        <taxon>Formosa</taxon>
    </lineage>
</organism>
<sequence>MEYFIKASAILGIFYSCYIIFLQRETFFTANRWFLLSGIISSGLLPIIVIPVYVDQTQIQINLENFVMVEQTEAITSFNWVGLISFLYSLGILFFLSRFCIELISLKLFLRSEHTTRKREFKISETKKQISPFSFFNHIVYNPRQFNDTELTHILKHEKIHASQYHSIDILISKLATILFWCNPIVWLYKKALIQNLEFIADSKCIEQQSSSKTYQKVLLKTLAPSHQMALTTNFYNSLIKKRILMLNTSKSKSVHALKYTLIAPILLAFIMNFNTETVYAQDNNTETNSVIVESEIKTIITKDNTDADLENLKQMYLKAHVKLEILDVKRNASDEIIAITIKAKSELEEINYKTDANTPISPIQILYKTEEKALSMHVVKDRPEVLFTASKNASKVSTNNKNSFIIPTSDGSSIVIRSNENKNNTEDKDVMFISDDAKTTQQTTEVSKWDIKVTEVESTETLEEADKESNNDVPENGTMHYRSNENETPLFLLNGKKITQEEMNKLDPDTIEQINVLKDVKATTKYGEEGKHGVIEIILK</sequence>
<dbReference type="CDD" id="cd07341">
    <property type="entry name" value="M56_BlaR1_MecR1_like"/>
    <property type="match status" value="1"/>
</dbReference>
<feature type="transmembrane region" description="Helical" evidence="3">
    <location>
        <begin position="86"/>
        <end position="110"/>
    </location>
</feature>
<keyword evidence="1" id="KW-1134">Transmembrane beta strand</keyword>
<keyword evidence="1 3" id="KW-0472">Membrane</keyword>
<protein>
    <recommendedName>
        <fullName evidence="4">Peptidase M56 domain-containing protein</fullName>
    </recommendedName>
</protein>
<keyword evidence="1" id="KW-0813">Transport</keyword>
<dbReference type="PROSITE" id="PS52016">
    <property type="entry name" value="TONB_DEPENDENT_REC_3"/>
    <property type="match status" value="1"/>
</dbReference>
<dbReference type="SUPFAM" id="SSF56935">
    <property type="entry name" value="Porins"/>
    <property type="match status" value="1"/>
</dbReference>
<dbReference type="InterPro" id="IPR008756">
    <property type="entry name" value="Peptidase_M56"/>
</dbReference>
<dbReference type="EMBL" id="CP041637">
    <property type="protein sequence ID" value="QDO92476.1"/>
    <property type="molecule type" value="Genomic_DNA"/>
</dbReference>
<keyword evidence="1 3" id="KW-0812">Transmembrane</keyword>
<feature type="region of interest" description="Disordered" evidence="2">
    <location>
        <begin position="460"/>
        <end position="489"/>
    </location>
</feature>
<dbReference type="InterPro" id="IPR039426">
    <property type="entry name" value="TonB-dep_rcpt-like"/>
</dbReference>
<reference evidence="5 6" key="1">
    <citation type="submission" date="2019-07" db="EMBL/GenBank/DDBJ databases">
        <title>Genome sequencing for Formosa sp. PS13.</title>
        <authorList>
            <person name="Park S.-J."/>
        </authorList>
    </citation>
    <scope>NUCLEOTIDE SEQUENCE [LARGE SCALE GENOMIC DNA]</scope>
    <source>
        <strain evidence="5 6">PS13</strain>
    </source>
</reference>
<dbReference type="KEGG" id="fop:FNB79_00220"/>
<accession>A0A516GLS1</accession>
<dbReference type="Pfam" id="PF05569">
    <property type="entry name" value="Peptidase_M56"/>
    <property type="match status" value="1"/>
</dbReference>
<dbReference type="InterPro" id="IPR037066">
    <property type="entry name" value="Plug_dom_sf"/>
</dbReference>
<evidence type="ECO:0000256" key="2">
    <source>
        <dbReference type="SAM" id="MobiDB-lite"/>
    </source>
</evidence>
<dbReference type="PROSITE" id="PS51257">
    <property type="entry name" value="PROKAR_LIPOPROTEIN"/>
    <property type="match status" value="1"/>
</dbReference>
<feature type="transmembrane region" description="Helical" evidence="3">
    <location>
        <begin position="6"/>
        <end position="22"/>
    </location>
</feature>
<dbReference type="Proteomes" id="UP000319209">
    <property type="component" value="Chromosome"/>
</dbReference>
<dbReference type="PANTHER" id="PTHR34978">
    <property type="entry name" value="POSSIBLE SENSOR-TRANSDUCER PROTEIN BLAR"/>
    <property type="match status" value="1"/>
</dbReference>
<evidence type="ECO:0000313" key="6">
    <source>
        <dbReference type="Proteomes" id="UP000319209"/>
    </source>
</evidence>
<name>A0A516GLS1_9FLAO</name>
<comment type="subcellular location">
    <subcellularLocation>
        <location evidence="1">Cell outer membrane</location>
        <topology evidence="1">Multi-pass membrane protein</topology>
    </subcellularLocation>
</comment>
<keyword evidence="1" id="KW-0998">Cell outer membrane</keyword>
<dbReference type="RefSeq" id="WP_143379388.1">
    <property type="nucleotide sequence ID" value="NZ_CP041637.1"/>
</dbReference>
<evidence type="ECO:0000256" key="1">
    <source>
        <dbReference type="PROSITE-ProRule" id="PRU01360"/>
    </source>
</evidence>
<comment type="similarity">
    <text evidence="1">Belongs to the TonB-dependent receptor family.</text>
</comment>
<dbReference type="GO" id="GO:0009279">
    <property type="term" value="C:cell outer membrane"/>
    <property type="evidence" value="ECO:0007669"/>
    <property type="project" value="UniProtKB-SubCell"/>
</dbReference>
<dbReference type="AlphaFoldDB" id="A0A516GLS1"/>
<dbReference type="InterPro" id="IPR052173">
    <property type="entry name" value="Beta-lactam_resp_regulator"/>
</dbReference>
<proteinExistence type="inferred from homology"/>
<dbReference type="OrthoDB" id="1522859at2"/>
<feature type="domain" description="Peptidase M56" evidence="4">
    <location>
        <begin position="97"/>
        <end position="247"/>
    </location>
</feature>
<keyword evidence="6" id="KW-1185">Reference proteome</keyword>
<feature type="transmembrane region" description="Helical" evidence="3">
    <location>
        <begin position="34"/>
        <end position="54"/>
    </location>
</feature>